<dbReference type="InterPro" id="IPR004695">
    <property type="entry name" value="SLAC1/Mae1/Ssu1/TehA"/>
</dbReference>
<feature type="transmembrane region" description="Helical" evidence="5">
    <location>
        <begin position="198"/>
        <end position="216"/>
    </location>
</feature>
<dbReference type="PANTHER" id="PTHR37955:SF1">
    <property type="entry name" value="DEP DOMAIN-CONTAINING PROTEIN"/>
    <property type="match status" value="1"/>
</dbReference>
<dbReference type="EMBL" id="JACI01000002">
    <property type="protein sequence ID" value="OAQ14929.1"/>
    <property type="molecule type" value="Genomic_DNA"/>
</dbReference>
<dbReference type="Pfam" id="PF03595">
    <property type="entry name" value="SLAC1"/>
    <property type="match status" value="1"/>
</dbReference>
<name>A0A179CYF3_BIBTR</name>
<feature type="transmembrane region" description="Helical" evidence="5">
    <location>
        <begin position="73"/>
        <end position="93"/>
    </location>
</feature>
<dbReference type="PANTHER" id="PTHR37955">
    <property type="entry name" value="TELLURITE RESISTANCE PROTEIN TEHA"/>
    <property type="match status" value="1"/>
</dbReference>
<evidence type="ECO:0000256" key="1">
    <source>
        <dbReference type="ARBA" id="ARBA00004141"/>
    </source>
</evidence>
<comment type="caution">
    <text evidence="6">The sequence shown here is derived from an EMBL/GenBank/DDBJ whole genome shotgun (WGS) entry which is preliminary data.</text>
</comment>
<organism evidence="6 7">
    <name type="scientific">Bibersteinia trehalosi Y31</name>
    <dbReference type="NCBI Taxonomy" id="1261658"/>
    <lineage>
        <taxon>Bacteria</taxon>
        <taxon>Pseudomonadati</taxon>
        <taxon>Pseudomonadota</taxon>
        <taxon>Gammaproteobacteria</taxon>
        <taxon>Pasteurellales</taxon>
        <taxon>Pasteurellaceae</taxon>
        <taxon>Bibersteinia</taxon>
    </lineage>
</organism>
<dbReference type="PATRIC" id="fig|1261658.3.peg.1633"/>
<evidence type="ECO:0000256" key="3">
    <source>
        <dbReference type="ARBA" id="ARBA00022989"/>
    </source>
</evidence>
<keyword evidence="3 5" id="KW-1133">Transmembrane helix</keyword>
<keyword evidence="4 5" id="KW-0472">Membrane</keyword>
<dbReference type="Proteomes" id="UP000078358">
    <property type="component" value="Unassembled WGS sequence"/>
</dbReference>
<keyword evidence="2 5" id="KW-0812">Transmembrane</keyword>
<proteinExistence type="predicted"/>
<feature type="transmembrane region" description="Helical" evidence="5">
    <location>
        <begin position="252"/>
        <end position="270"/>
    </location>
</feature>
<evidence type="ECO:0000256" key="4">
    <source>
        <dbReference type="ARBA" id="ARBA00023136"/>
    </source>
</evidence>
<evidence type="ECO:0000256" key="5">
    <source>
        <dbReference type="SAM" id="Phobius"/>
    </source>
</evidence>
<dbReference type="Gene3D" id="1.50.10.150">
    <property type="entry name" value="Voltage-dependent anion channel"/>
    <property type="match status" value="1"/>
</dbReference>
<accession>A0A179CYF3</accession>
<dbReference type="InterPro" id="IPR038665">
    <property type="entry name" value="Voltage-dep_anion_channel_sf"/>
</dbReference>
<feature type="transmembrane region" description="Helical" evidence="5">
    <location>
        <begin position="99"/>
        <end position="120"/>
    </location>
</feature>
<dbReference type="RefSeq" id="WP_064318725.1">
    <property type="nucleotide sequence ID" value="NZ_JACI01000002.1"/>
</dbReference>
<feature type="transmembrane region" description="Helical" evidence="5">
    <location>
        <begin position="222"/>
        <end position="240"/>
    </location>
</feature>
<feature type="transmembrane region" description="Helical" evidence="5">
    <location>
        <begin position="165"/>
        <end position="186"/>
    </location>
</feature>
<evidence type="ECO:0008006" key="8">
    <source>
        <dbReference type="Google" id="ProtNLM"/>
    </source>
</evidence>
<sequence>MRTGIENILKNTPLPVAGLAFGLTALGGLFAELGQGFWAMPLFGMLGFAVLLIALLKIYYFPQVAKANLNHPIQAAVVPVIPFTIMLDASYLSSSYPTLALGLWVISCVATLVYVSWFAWRYLLHFQLKNVFAAFFIPFVGFCVPVMTSHHLAEHYPMLETWRYALFNFSAAAFIVMFGLISLRYWKLPVDELPAKPVFAIYTAPLAMLIVGYIRLPLAHSTIYLSLALLLSQALFFIVLNQVPHFLKNGFFPSYAALTFPFIISANSLWESLSLFGNSAFLTALAWLESLFAIIMTLFVFYKYLKFLQKTAKGV</sequence>
<evidence type="ECO:0000313" key="6">
    <source>
        <dbReference type="EMBL" id="OAQ14929.1"/>
    </source>
</evidence>
<dbReference type="GO" id="GO:0005886">
    <property type="term" value="C:plasma membrane"/>
    <property type="evidence" value="ECO:0007669"/>
    <property type="project" value="TreeGrafter"/>
</dbReference>
<evidence type="ECO:0000256" key="2">
    <source>
        <dbReference type="ARBA" id="ARBA00022692"/>
    </source>
</evidence>
<comment type="subcellular location">
    <subcellularLocation>
        <location evidence="1">Membrane</location>
        <topology evidence="1">Multi-pass membrane protein</topology>
    </subcellularLocation>
</comment>
<evidence type="ECO:0000313" key="7">
    <source>
        <dbReference type="Proteomes" id="UP000078358"/>
    </source>
</evidence>
<dbReference type="AlphaFoldDB" id="A0A179CYF3"/>
<feature type="transmembrane region" description="Helical" evidence="5">
    <location>
        <begin position="132"/>
        <end position="153"/>
    </location>
</feature>
<reference evidence="6 7" key="1">
    <citation type="submission" date="2014-01" db="EMBL/GenBank/DDBJ databases">
        <authorList>
            <person name="Zuccon D."/>
        </authorList>
    </citation>
    <scope>NUCLEOTIDE SEQUENCE [LARGE SCALE GENOMIC DNA]</scope>
    <source>
        <strain evidence="6 7">Y31</strain>
    </source>
</reference>
<protein>
    <recommendedName>
        <fullName evidence="8">C4-dicarboxylate ABC transporter</fullName>
    </recommendedName>
</protein>
<feature type="transmembrane region" description="Helical" evidence="5">
    <location>
        <begin position="282"/>
        <end position="305"/>
    </location>
</feature>
<gene>
    <name evidence="6" type="ORF">F480_08170</name>
</gene>
<feature type="transmembrane region" description="Helical" evidence="5">
    <location>
        <begin position="37"/>
        <end position="61"/>
    </location>
</feature>
<feature type="transmembrane region" description="Helical" evidence="5">
    <location>
        <begin position="12"/>
        <end position="31"/>
    </location>
</feature>
<dbReference type="GO" id="GO:0046583">
    <property type="term" value="F:monoatomic cation efflux transmembrane transporter activity"/>
    <property type="evidence" value="ECO:0007669"/>
    <property type="project" value="TreeGrafter"/>
</dbReference>
<dbReference type="InterPro" id="IPR052951">
    <property type="entry name" value="Tellurite_res_ion_channel"/>
</dbReference>